<organism evidence="1">
    <name type="scientific">marine sediment metagenome</name>
    <dbReference type="NCBI Taxonomy" id="412755"/>
    <lineage>
        <taxon>unclassified sequences</taxon>
        <taxon>metagenomes</taxon>
        <taxon>ecological metagenomes</taxon>
    </lineage>
</organism>
<dbReference type="Pfam" id="PF00709">
    <property type="entry name" value="Adenylsucc_synt"/>
    <property type="match status" value="1"/>
</dbReference>
<protein>
    <recommendedName>
        <fullName evidence="2">Adenylosuccinate synthase</fullName>
    </recommendedName>
</protein>
<sequence length="56" mass="6337">EMPGWQEDISQARRMDQLPATAQDYLKTIEETADIPMSIISVGPGREETIMVQDPF</sequence>
<dbReference type="Gene3D" id="3.90.170.10">
    <property type="entry name" value="Adenylosuccinate Synthetase, subunit A, domain 3"/>
    <property type="match status" value="1"/>
</dbReference>
<dbReference type="PANTHER" id="PTHR11846">
    <property type="entry name" value="ADENYLOSUCCINATE SYNTHETASE"/>
    <property type="match status" value="1"/>
</dbReference>
<feature type="non-terminal residue" evidence="1">
    <location>
        <position position="1"/>
    </location>
</feature>
<dbReference type="PANTHER" id="PTHR11846:SF0">
    <property type="entry name" value="ADENYLOSUCCINATE SYNTHETASE"/>
    <property type="match status" value="1"/>
</dbReference>
<dbReference type="InterPro" id="IPR001114">
    <property type="entry name" value="Adenylosuccinate_synthetase"/>
</dbReference>
<gene>
    <name evidence="1" type="ORF">S01H1_66660</name>
</gene>
<dbReference type="GO" id="GO:0004019">
    <property type="term" value="F:adenylosuccinate synthase activity"/>
    <property type="evidence" value="ECO:0007669"/>
    <property type="project" value="InterPro"/>
</dbReference>
<comment type="caution">
    <text evidence="1">The sequence shown here is derived from an EMBL/GenBank/DDBJ whole genome shotgun (WGS) entry which is preliminary data.</text>
</comment>
<dbReference type="GO" id="GO:0005737">
    <property type="term" value="C:cytoplasm"/>
    <property type="evidence" value="ECO:0007669"/>
    <property type="project" value="TreeGrafter"/>
</dbReference>
<dbReference type="GO" id="GO:0046040">
    <property type="term" value="P:IMP metabolic process"/>
    <property type="evidence" value="ECO:0007669"/>
    <property type="project" value="TreeGrafter"/>
</dbReference>
<evidence type="ECO:0000313" key="1">
    <source>
        <dbReference type="EMBL" id="GAG32390.1"/>
    </source>
</evidence>
<name>X0WP19_9ZZZZ</name>
<dbReference type="GO" id="GO:0000166">
    <property type="term" value="F:nucleotide binding"/>
    <property type="evidence" value="ECO:0007669"/>
    <property type="project" value="InterPro"/>
</dbReference>
<dbReference type="GO" id="GO:0044208">
    <property type="term" value="P:'de novo' AMP biosynthetic process"/>
    <property type="evidence" value="ECO:0007669"/>
    <property type="project" value="TreeGrafter"/>
</dbReference>
<dbReference type="InterPro" id="IPR042111">
    <property type="entry name" value="Adenylosuccinate_synth_dom3"/>
</dbReference>
<proteinExistence type="predicted"/>
<dbReference type="SUPFAM" id="SSF52540">
    <property type="entry name" value="P-loop containing nucleoside triphosphate hydrolases"/>
    <property type="match status" value="1"/>
</dbReference>
<dbReference type="EMBL" id="BARS01044090">
    <property type="protein sequence ID" value="GAG32390.1"/>
    <property type="molecule type" value="Genomic_DNA"/>
</dbReference>
<accession>X0WP19</accession>
<reference evidence="1" key="1">
    <citation type="journal article" date="2014" name="Front. Microbiol.">
        <title>High frequency of phylogenetically diverse reductive dehalogenase-homologous genes in deep subseafloor sedimentary metagenomes.</title>
        <authorList>
            <person name="Kawai M."/>
            <person name="Futagami T."/>
            <person name="Toyoda A."/>
            <person name="Takaki Y."/>
            <person name="Nishi S."/>
            <person name="Hori S."/>
            <person name="Arai W."/>
            <person name="Tsubouchi T."/>
            <person name="Morono Y."/>
            <person name="Uchiyama I."/>
            <person name="Ito T."/>
            <person name="Fujiyama A."/>
            <person name="Inagaki F."/>
            <person name="Takami H."/>
        </authorList>
    </citation>
    <scope>NUCLEOTIDE SEQUENCE</scope>
    <source>
        <strain evidence="1">Expedition CK06-06</strain>
    </source>
</reference>
<dbReference type="AlphaFoldDB" id="X0WP19"/>
<dbReference type="InterPro" id="IPR027417">
    <property type="entry name" value="P-loop_NTPase"/>
</dbReference>
<evidence type="ECO:0008006" key="2">
    <source>
        <dbReference type="Google" id="ProtNLM"/>
    </source>
</evidence>